<dbReference type="Proteomes" id="UP000077667">
    <property type="component" value="Chromosome"/>
</dbReference>
<dbReference type="STRING" id="1176587.A8C56_20975"/>
<feature type="transmembrane region" description="Helical" evidence="1">
    <location>
        <begin position="38"/>
        <end position="59"/>
    </location>
</feature>
<evidence type="ECO:0000313" key="3">
    <source>
        <dbReference type="Proteomes" id="UP000077667"/>
    </source>
</evidence>
<sequence length="350" mass="38954">MGTLTNIPESGENQQMPDADDRELIAALMGFAYRYRGLLPVTGGSLLLVMGLGFIFMAALLKDLAILYPPALFLLVIGYFSIRSGRKVLRQECACYRSLLKGNFKTVVTGRLRALGIADQDHEYEIGDLKIRVWIPLGSKKFFKYDSYYFRTSDCIPGEEIALHFFTLPNGKNILLKALCPSFPGQALQKPVTDNDRRSLAATSGRMVRLFKRGGAIFLAVLFVFASIAADGDLELWGSLTAVLLLIGVILYLVIHQDARTDRKRRSALQQKTEVSGVITQTGIIRYSVSARNSLNYTLIIIGGRWYVLGFEAKAHCGEKVRFSFADNNTKAIPVQLITNIERIQDETVV</sequence>
<feature type="transmembrane region" description="Helical" evidence="1">
    <location>
        <begin position="65"/>
        <end position="82"/>
    </location>
</feature>
<dbReference type="EMBL" id="CP015772">
    <property type="protein sequence ID" value="ANH83122.1"/>
    <property type="molecule type" value="Genomic_DNA"/>
</dbReference>
<evidence type="ECO:0000256" key="1">
    <source>
        <dbReference type="SAM" id="Phobius"/>
    </source>
</evidence>
<accession>A0A1A9I8X8</accession>
<gene>
    <name evidence="2" type="ORF">A8C56_20975</name>
</gene>
<name>A0A1A9I8X8_9BACT</name>
<organism evidence="2 3">
    <name type="scientific">Niabella ginsenosidivorans</name>
    <dbReference type="NCBI Taxonomy" id="1176587"/>
    <lineage>
        <taxon>Bacteria</taxon>
        <taxon>Pseudomonadati</taxon>
        <taxon>Bacteroidota</taxon>
        <taxon>Chitinophagia</taxon>
        <taxon>Chitinophagales</taxon>
        <taxon>Chitinophagaceae</taxon>
        <taxon>Niabella</taxon>
    </lineage>
</organism>
<reference evidence="2 3" key="1">
    <citation type="submission" date="2016-05" db="EMBL/GenBank/DDBJ databases">
        <title>Niabella ginsenosidivorans BS26 whole genome sequencing.</title>
        <authorList>
            <person name="Im W.T."/>
            <person name="Siddiqi M.Z."/>
        </authorList>
    </citation>
    <scope>NUCLEOTIDE SEQUENCE [LARGE SCALE GENOMIC DNA]</scope>
    <source>
        <strain evidence="2 3">BS26</strain>
    </source>
</reference>
<protein>
    <submittedName>
        <fullName evidence="2">Uncharacterized protein</fullName>
    </submittedName>
</protein>
<proteinExistence type="predicted"/>
<dbReference type="KEGG" id="nia:A8C56_20975"/>
<feature type="transmembrane region" description="Helical" evidence="1">
    <location>
        <begin position="236"/>
        <end position="255"/>
    </location>
</feature>
<feature type="transmembrane region" description="Helical" evidence="1">
    <location>
        <begin position="210"/>
        <end position="230"/>
    </location>
</feature>
<keyword evidence="3" id="KW-1185">Reference proteome</keyword>
<dbReference type="AlphaFoldDB" id="A0A1A9I8X8"/>
<evidence type="ECO:0000313" key="2">
    <source>
        <dbReference type="EMBL" id="ANH83122.1"/>
    </source>
</evidence>
<dbReference type="RefSeq" id="WP_067760403.1">
    <property type="nucleotide sequence ID" value="NZ_CP015772.1"/>
</dbReference>
<keyword evidence="1" id="KW-0472">Membrane</keyword>
<keyword evidence="1" id="KW-0812">Transmembrane</keyword>
<keyword evidence="1" id="KW-1133">Transmembrane helix</keyword>